<evidence type="ECO:0000256" key="3">
    <source>
        <dbReference type="ARBA" id="ARBA00022679"/>
    </source>
</evidence>
<dbReference type="AlphaFoldDB" id="A0A6J6J6Q5"/>
<feature type="transmembrane region" description="Helical" evidence="7">
    <location>
        <begin position="80"/>
        <end position="102"/>
    </location>
</feature>
<feature type="transmembrane region" description="Helical" evidence="7">
    <location>
        <begin position="294"/>
        <end position="311"/>
    </location>
</feature>
<feature type="transmembrane region" description="Helical" evidence="7">
    <location>
        <begin position="340"/>
        <end position="357"/>
    </location>
</feature>
<evidence type="ECO:0000256" key="4">
    <source>
        <dbReference type="ARBA" id="ARBA00022692"/>
    </source>
</evidence>
<evidence type="ECO:0000256" key="1">
    <source>
        <dbReference type="ARBA" id="ARBA00004651"/>
    </source>
</evidence>
<organism evidence="8">
    <name type="scientific">freshwater metagenome</name>
    <dbReference type="NCBI Taxonomy" id="449393"/>
    <lineage>
        <taxon>unclassified sequences</taxon>
        <taxon>metagenomes</taxon>
        <taxon>ecological metagenomes</taxon>
    </lineage>
</organism>
<name>A0A6J6J6Q5_9ZZZZ</name>
<evidence type="ECO:0000313" key="8">
    <source>
        <dbReference type="EMBL" id="CAB4632546.1"/>
    </source>
</evidence>
<feature type="transmembrane region" description="Helical" evidence="7">
    <location>
        <begin position="184"/>
        <end position="204"/>
    </location>
</feature>
<keyword evidence="6 7" id="KW-0472">Membrane</keyword>
<feature type="transmembrane region" description="Helical" evidence="7">
    <location>
        <begin position="114"/>
        <end position="143"/>
    </location>
</feature>
<dbReference type="GO" id="GO:0005886">
    <property type="term" value="C:plasma membrane"/>
    <property type="evidence" value="ECO:0007669"/>
    <property type="project" value="UniProtKB-SubCell"/>
</dbReference>
<evidence type="ECO:0000256" key="2">
    <source>
        <dbReference type="ARBA" id="ARBA00022475"/>
    </source>
</evidence>
<feature type="transmembrane region" description="Helical" evidence="7">
    <location>
        <begin position="363"/>
        <end position="386"/>
    </location>
</feature>
<feature type="transmembrane region" description="Helical" evidence="7">
    <location>
        <begin position="264"/>
        <end position="282"/>
    </location>
</feature>
<dbReference type="Pfam" id="PF09594">
    <property type="entry name" value="GT87"/>
    <property type="match status" value="1"/>
</dbReference>
<evidence type="ECO:0000256" key="5">
    <source>
        <dbReference type="ARBA" id="ARBA00022989"/>
    </source>
</evidence>
<protein>
    <submittedName>
        <fullName evidence="8">Unannotated protein</fullName>
    </submittedName>
</protein>
<feature type="transmembrane region" description="Helical" evidence="7">
    <location>
        <begin position="155"/>
        <end position="178"/>
    </location>
</feature>
<comment type="subcellular location">
    <subcellularLocation>
        <location evidence="1">Cell membrane</location>
        <topology evidence="1">Multi-pass membrane protein</topology>
    </subcellularLocation>
</comment>
<accession>A0A6J6J6Q5</accession>
<evidence type="ECO:0000256" key="6">
    <source>
        <dbReference type="ARBA" id="ARBA00023136"/>
    </source>
</evidence>
<dbReference type="EMBL" id="CAEZVN010000048">
    <property type="protein sequence ID" value="CAB4632546.1"/>
    <property type="molecule type" value="Genomic_DNA"/>
</dbReference>
<reference evidence="8" key="1">
    <citation type="submission" date="2020-05" db="EMBL/GenBank/DDBJ databases">
        <authorList>
            <person name="Chiriac C."/>
            <person name="Salcher M."/>
            <person name="Ghai R."/>
            <person name="Kavagutti S V."/>
        </authorList>
    </citation>
    <scope>NUCLEOTIDE SEQUENCE</scope>
</reference>
<keyword evidence="3" id="KW-0808">Transferase</keyword>
<dbReference type="GO" id="GO:0016758">
    <property type="term" value="F:hexosyltransferase activity"/>
    <property type="evidence" value="ECO:0007669"/>
    <property type="project" value="InterPro"/>
</dbReference>
<keyword evidence="5 7" id="KW-1133">Transmembrane helix</keyword>
<dbReference type="InterPro" id="IPR018584">
    <property type="entry name" value="GT87"/>
</dbReference>
<evidence type="ECO:0000256" key="7">
    <source>
        <dbReference type="SAM" id="Phobius"/>
    </source>
</evidence>
<sequence>MVKLFSLWLATVAVHVWLAIEAQLNPQTAPFNDVNLYGYWVDQVNLNHGLLGVNEAWVYPFPALAPMAIADFFGATTGVLTGWIILVCLLHLVALSAVVDWGHANASAYKAAGFYLLFLVILGPVAIGRIDAVAAFFAILGLVQIRHNRPRMAMALFTMGAWIKIWPVAAAIAVFSATKSKTRLILAAFATTASILAVGVLLGGNEKLLSFVSMQGARGLQVESVFATFWVWAAKFGAPGAGIYFDNQLVTNQVSGAFSNEIAWILGLVLPGALAITIFLGIRAYRAGAETKHLFVATFLTATLDLIVFNKVGSPQFELWLAVPLMAGILFGLPNWRLPVILGSCIALLTNLLYPIFYMDLMALGWLGIAILTLRNALLIALLVWANLRLSKLAN</sequence>
<gene>
    <name evidence="8" type="ORF">UFOPK2001_00628</name>
</gene>
<proteinExistence type="predicted"/>
<keyword evidence="4 7" id="KW-0812">Transmembrane</keyword>
<keyword evidence="2" id="KW-1003">Cell membrane</keyword>